<keyword evidence="3" id="KW-1185">Reference proteome</keyword>
<gene>
    <name evidence="2" type="ORF">Acr_23g0014120</name>
</gene>
<feature type="compositionally biased region" description="Basic and acidic residues" evidence="1">
    <location>
        <begin position="58"/>
        <end position="69"/>
    </location>
</feature>
<evidence type="ECO:0000256" key="1">
    <source>
        <dbReference type="SAM" id="MobiDB-lite"/>
    </source>
</evidence>
<proteinExistence type="predicted"/>
<protein>
    <submittedName>
        <fullName evidence="2">Uncharacterized protein</fullName>
    </submittedName>
</protein>
<dbReference type="EMBL" id="BJWL01000023">
    <property type="protein sequence ID" value="GFZ13027.1"/>
    <property type="molecule type" value="Genomic_DNA"/>
</dbReference>
<reference evidence="2 3" key="1">
    <citation type="submission" date="2019-07" db="EMBL/GenBank/DDBJ databases">
        <title>De Novo Assembly of kiwifruit Actinidia rufa.</title>
        <authorList>
            <person name="Sugita-Konishi S."/>
            <person name="Sato K."/>
            <person name="Mori E."/>
            <person name="Abe Y."/>
            <person name="Kisaki G."/>
            <person name="Hamano K."/>
            <person name="Suezawa K."/>
            <person name="Otani M."/>
            <person name="Fukuda T."/>
            <person name="Manabe T."/>
            <person name="Gomi K."/>
            <person name="Tabuchi M."/>
            <person name="Akimitsu K."/>
            <person name="Kataoka I."/>
        </authorList>
    </citation>
    <scope>NUCLEOTIDE SEQUENCE [LARGE SCALE GENOMIC DNA]</scope>
    <source>
        <strain evidence="3">cv. Fuchu</strain>
    </source>
</reference>
<organism evidence="2 3">
    <name type="scientific">Actinidia rufa</name>
    <dbReference type="NCBI Taxonomy" id="165716"/>
    <lineage>
        <taxon>Eukaryota</taxon>
        <taxon>Viridiplantae</taxon>
        <taxon>Streptophyta</taxon>
        <taxon>Embryophyta</taxon>
        <taxon>Tracheophyta</taxon>
        <taxon>Spermatophyta</taxon>
        <taxon>Magnoliopsida</taxon>
        <taxon>eudicotyledons</taxon>
        <taxon>Gunneridae</taxon>
        <taxon>Pentapetalae</taxon>
        <taxon>asterids</taxon>
        <taxon>Ericales</taxon>
        <taxon>Actinidiaceae</taxon>
        <taxon>Actinidia</taxon>
    </lineage>
</organism>
<dbReference type="OrthoDB" id="1715886at2759"/>
<comment type="caution">
    <text evidence="2">The sequence shown here is derived from an EMBL/GenBank/DDBJ whole genome shotgun (WGS) entry which is preliminary data.</text>
</comment>
<feature type="compositionally biased region" description="Acidic residues" evidence="1">
    <location>
        <begin position="7"/>
        <end position="20"/>
    </location>
</feature>
<dbReference type="AlphaFoldDB" id="A0A7J0GQD6"/>
<dbReference type="Proteomes" id="UP000585474">
    <property type="component" value="Unassembled WGS sequence"/>
</dbReference>
<evidence type="ECO:0000313" key="2">
    <source>
        <dbReference type="EMBL" id="GFZ13027.1"/>
    </source>
</evidence>
<sequence length="94" mass="10047">MANADVEALDFEPEDDDLMDEDGAVDVDAASPRTALPMLKSAITGGGSSAPKRTKGRGFREEAEADRNSRLAGRFDSLHSDGGPGPERWVTKEQ</sequence>
<feature type="region of interest" description="Disordered" evidence="1">
    <location>
        <begin position="40"/>
        <end position="94"/>
    </location>
</feature>
<name>A0A7J0GQD6_9ERIC</name>
<accession>A0A7J0GQD6</accession>
<feature type="region of interest" description="Disordered" evidence="1">
    <location>
        <begin position="1"/>
        <end position="20"/>
    </location>
</feature>
<evidence type="ECO:0000313" key="3">
    <source>
        <dbReference type="Proteomes" id="UP000585474"/>
    </source>
</evidence>